<keyword evidence="3" id="KW-1185">Reference proteome</keyword>
<proteinExistence type="predicted"/>
<dbReference type="EMBL" id="UGOW01000001">
    <property type="protein sequence ID" value="STY17188.1"/>
    <property type="molecule type" value="Genomic_DNA"/>
</dbReference>
<organism evidence="2 4">
    <name type="scientific">Legionella quateirensis</name>
    <dbReference type="NCBI Taxonomy" id="45072"/>
    <lineage>
        <taxon>Bacteria</taxon>
        <taxon>Pseudomonadati</taxon>
        <taxon>Pseudomonadota</taxon>
        <taxon>Gammaproteobacteria</taxon>
        <taxon>Legionellales</taxon>
        <taxon>Legionellaceae</taxon>
        <taxon>Legionella</taxon>
    </lineage>
</organism>
<sequence length="301" mass="34050">MKTIQSWLTSTEQVPFIIASTDETIFYDISSRTVGEMSTQVNRIEALRPFPEDFQSLDVNLSSDEISLCTTIIVKGINKDMFYLLHVSPRSIVGREEMRGRSIFADAYSYKDQAFNDLSRTYANSSEFPRLCLEPQDTVDIIVIGKEVTNLMRERIKHKIGCEVANIQSLPLPEDLHIYDEGIEKKAFLVDKKGNFSNGKISNPRITYEVSYSVATDSIFLVGKNQQGNDIGYQCQRAFDLLATNQPLALEHKDLAGEQRVKAKLHAERNISLSLLYTTAVVNFMKYMEETSAEQTSSMTP</sequence>
<reference evidence="2 4" key="2">
    <citation type="submission" date="2018-06" db="EMBL/GenBank/DDBJ databases">
        <authorList>
            <consortium name="Pathogen Informatics"/>
            <person name="Doyle S."/>
        </authorList>
    </citation>
    <scope>NUCLEOTIDE SEQUENCE [LARGE SCALE GENOMIC DNA]</scope>
    <source>
        <strain evidence="2 4">NCTC12376</strain>
    </source>
</reference>
<dbReference type="Proteomes" id="UP000254230">
    <property type="component" value="Unassembled WGS sequence"/>
</dbReference>
<dbReference type="RefSeq" id="WP_058473056.1">
    <property type="nucleotide sequence ID" value="NZ_CAAAIL010000028.1"/>
</dbReference>
<reference evidence="1 3" key="1">
    <citation type="submission" date="2015-11" db="EMBL/GenBank/DDBJ databases">
        <title>Genomic analysis of 38 Legionella species identifies large and diverse effector repertoires.</title>
        <authorList>
            <person name="Burstein D."/>
            <person name="Amaro F."/>
            <person name="Zusman T."/>
            <person name="Lifshitz Z."/>
            <person name="Cohen O."/>
            <person name="Gilbert J.A."/>
            <person name="Pupko T."/>
            <person name="Shuman H.A."/>
            <person name="Segal G."/>
        </authorList>
    </citation>
    <scope>NUCLEOTIDE SEQUENCE [LARGE SCALE GENOMIC DNA]</scope>
    <source>
        <strain evidence="1 3">ATCC 49507</strain>
    </source>
</reference>
<evidence type="ECO:0000313" key="4">
    <source>
        <dbReference type="Proteomes" id="UP000254230"/>
    </source>
</evidence>
<dbReference type="AlphaFoldDB" id="A0A378KUY2"/>
<name>A0A378KUY2_9GAMM</name>
<protein>
    <submittedName>
        <fullName evidence="2">Uncharacterized protein</fullName>
    </submittedName>
</protein>
<gene>
    <name evidence="1" type="ORF">Lqua_0875</name>
    <name evidence="2" type="ORF">NCTC12376_00982</name>
</gene>
<evidence type="ECO:0000313" key="1">
    <source>
        <dbReference type="EMBL" id="KTD53042.1"/>
    </source>
</evidence>
<dbReference type="EMBL" id="LNYR01000006">
    <property type="protein sequence ID" value="KTD53042.1"/>
    <property type="molecule type" value="Genomic_DNA"/>
</dbReference>
<accession>A0A378KUY2</accession>
<evidence type="ECO:0000313" key="3">
    <source>
        <dbReference type="Proteomes" id="UP000054639"/>
    </source>
</evidence>
<dbReference type="Proteomes" id="UP000054639">
    <property type="component" value="Unassembled WGS sequence"/>
</dbReference>
<evidence type="ECO:0000313" key="2">
    <source>
        <dbReference type="EMBL" id="STY17188.1"/>
    </source>
</evidence>